<feature type="region of interest" description="Disordered" evidence="2">
    <location>
        <begin position="1"/>
        <end position="31"/>
    </location>
</feature>
<accession>A0AAD8S742</accession>
<reference evidence="3" key="1">
    <citation type="submission" date="2023-07" db="EMBL/GenBank/DDBJ databases">
        <title>A chromosome-level genome assembly of Lolium multiflorum.</title>
        <authorList>
            <person name="Chen Y."/>
            <person name="Copetti D."/>
            <person name="Kolliker R."/>
            <person name="Studer B."/>
        </authorList>
    </citation>
    <scope>NUCLEOTIDE SEQUENCE</scope>
    <source>
        <strain evidence="3">02402/16</strain>
        <tissue evidence="3">Leaf</tissue>
    </source>
</reference>
<dbReference type="EMBL" id="JAUUTY010000004">
    <property type="protein sequence ID" value="KAK1646061.1"/>
    <property type="molecule type" value="Genomic_DNA"/>
</dbReference>
<dbReference type="AlphaFoldDB" id="A0AAD8S742"/>
<evidence type="ECO:0000256" key="2">
    <source>
        <dbReference type="SAM" id="MobiDB-lite"/>
    </source>
</evidence>
<evidence type="ECO:0000313" key="4">
    <source>
        <dbReference type="Proteomes" id="UP001231189"/>
    </source>
</evidence>
<dbReference type="Proteomes" id="UP001231189">
    <property type="component" value="Unassembled WGS sequence"/>
</dbReference>
<sequence length="163" mass="18249">MCSGGDGGDDDEDDDDGDGDDVQLDDGDDGVDFPCGMEFPADLSCELFLSGVLRPARGVVTLRDLSSELRFSGRRIRFRSRSIMASNNKGKGLSEEEVKKMSSKQEQQAVGTLRVTDEFCDQYHALRREVEILQEENHRLRRMLERFLTPIKVVPSSPPPPKE</sequence>
<protein>
    <submittedName>
        <fullName evidence="3">Uncharacterized protein</fullName>
    </submittedName>
</protein>
<keyword evidence="4" id="KW-1185">Reference proteome</keyword>
<feature type="coiled-coil region" evidence="1">
    <location>
        <begin position="116"/>
        <end position="143"/>
    </location>
</feature>
<evidence type="ECO:0000313" key="3">
    <source>
        <dbReference type="EMBL" id="KAK1646061.1"/>
    </source>
</evidence>
<organism evidence="3 4">
    <name type="scientific">Lolium multiflorum</name>
    <name type="common">Italian ryegrass</name>
    <name type="synonym">Lolium perenne subsp. multiflorum</name>
    <dbReference type="NCBI Taxonomy" id="4521"/>
    <lineage>
        <taxon>Eukaryota</taxon>
        <taxon>Viridiplantae</taxon>
        <taxon>Streptophyta</taxon>
        <taxon>Embryophyta</taxon>
        <taxon>Tracheophyta</taxon>
        <taxon>Spermatophyta</taxon>
        <taxon>Magnoliopsida</taxon>
        <taxon>Liliopsida</taxon>
        <taxon>Poales</taxon>
        <taxon>Poaceae</taxon>
        <taxon>BOP clade</taxon>
        <taxon>Pooideae</taxon>
        <taxon>Poodae</taxon>
        <taxon>Poeae</taxon>
        <taxon>Poeae Chloroplast Group 2 (Poeae type)</taxon>
        <taxon>Loliodinae</taxon>
        <taxon>Loliinae</taxon>
        <taxon>Lolium</taxon>
    </lineage>
</organism>
<proteinExistence type="predicted"/>
<evidence type="ECO:0000256" key="1">
    <source>
        <dbReference type="SAM" id="Coils"/>
    </source>
</evidence>
<feature type="compositionally biased region" description="Acidic residues" evidence="2">
    <location>
        <begin position="7"/>
        <end position="31"/>
    </location>
</feature>
<keyword evidence="1" id="KW-0175">Coiled coil</keyword>
<comment type="caution">
    <text evidence="3">The sequence shown here is derived from an EMBL/GenBank/DDBJ whole genome shotgun (WGS) entry which is preliminary data.</text>
</comment>
<name>A0AAD8S742_LOLMU</name>
<gene>
    <name evidence="3" type="ORF">QYE76_063866</name>
</gene>